<reference evidence="1 2" key="1">
    <citation type="submission" date="2019-08" db="EMBL/GenBank/DDBJ databases">
        <title>Deep-cultivation of Planctomycetes and their phenomic and genomic characterization uncovers novel biology.</title>
        <authorList>
            <person name="Wiegand S."/>
            <person name="Jogler M."/>
            <person name="Boedeker C."/>
            <person name="Pinto D."/>
            <person name="Vollmers J."/>
            <person name="Rivas-Marin E."/>
            <person name="Kohn T."/>
            <person name="Peeters S.H."/>
            <person name="Heuer A."/>
            <person name="Rast P."/>
            <person name="Oberbeckmann S."/>
            <person name="Bunk B."/>
            <person name="Jeske O."/>
            <person name="Meyerdierks A."/>
            <person name="Storesund J.E."/>
            <person name="Kallscheuer N."/>
            <person name="Luecker S."/>
            <person name="Lage O.M."/>
            <person name="Pohl T."/>
            <person name="Merkel B.J."/>
            <person name="Hornburger P."/>
            <person name="Mueller R.-W."/>
            <person name="Bruemmer F."/>
            <person name="Labrenz M."/>
            <person name="Spormann A.M."/>
            <person name="Op den Camp H."/>
            <person name="Overmann J."/>
            <person name="Amann R."/>
            <person name="Jetten M.S.M."/>
            <person name="Mascher T."/>
            <person name="Medema M.H."/>
            <person name="Devos D.P."/>
            <person name="Kaster A.-K."/>
            <person name="Ovreas L."/>
            <person name="Rohde M."/>
            <person name="Galperin M.Y."/>
            <person name="Jogler C."/>
        </authorList>
    </citation>
    <scope>NUCLEOTIDE SEQUENCE [LARGE SCALE GENOMIC DNA]</scope>
    <source>
        <strain evidence="1 2">UC8</strain>
    </source>
</reference>
<organism evidence="1 2">
    <name type="scientific">Roseimaritima ulvae</name>
    <dbReference type="NCBI Taxonomy" id="980254"/>
    <lineage>
        <taxon>Bacteria</taxon>
        <taxon>Pseudomonadati</taxon>
        <taxon>Planctomycetota</taxon>
        <taxon>Planctomycetia</taxon>
        <taxon>Pirellulales</taxon>
        <taxon>Pirellulaceae</taxon>
        <taxon>Roseimaritima</taxon>
    </lineage>
</organism>
<name>A0A5B9QU99_9BACT</name>
<dbReference type="RefSeq" id="WP_068133544.1">
    <property type="nucleotide sequence ID" value="NZ_CP042914.1"/>
</dbReference>
<dbReference type="AlphaFoldDB" id="A0A5B9QU99"/>
<gene>
    <name evidence="1" type="ORF">UC8_33590</name>
</gene>
<keyword evidence="2" id="KW-1185">Reference proteome</keyword>
<proteinExistence type="predicted"/>
<dbReference type="EMBL" id="CP042914">
    <property type="protein sequence ID" value="QEG41340.1"/>
    <property type="molecule type" value="Genomic_DNA"/>
</dbReference>
<evidence type="ECO:0000313" key="1">
    <source>
        <dbReference type="EMBL" id="QEG41340.1"/>
    </source>
</evidence>
<sequence>MTRRPAHPLSRWAAVIDSQREDAARFATTFASGAPALSRLPEPFDQLSELILGDCFHYHSIEPEGLEVSNLSWTKALTAAFRDIGHLAPVVTSEQVVFVALHLHALVTPSALHAAADAFPTLTWKHLSRLVPYLRRIDLFDVFWEKPTACPLDVGDEEYERLERSYERRVQQVRNDLRKDATWNHEILMQWLNVTQSCCYSPKKLEWELKRAHEERRLLPQN</sequence>
<dbReference type="KEGG" id="rul:UC8_33590"/>
<evidence type="ECO:0000313" key="2">
    <source>
        <dbReference type="Proteomes" id="UP000325286"/>
    </source>
</evidence>
<dbReference type="Proteomes" id="UP000325286">
    <property type="component" value="Chromosome"/>
</dbReference>
<accession>A0A5B9QU99</accession>
<protein>
    <submittedName>
        <fullName evidence="1">Uncharacterized protein</fullName>
    </submittedName>
</protein>